<keyword evidence="5" id="KW-0812">Transmembrane</keyword>
<dbReference type="GO" id="GO:0005484">
    <property type="term" value="F:SNAP receptor activity"/>
    <property type="evidence" value="ECO:0007669"/>
    <property type="project" value="TreeGrafter"/>
</dbReference>
<sequence length="407" mass="46150">MAVSDSITIKLNNDAAALRTWEQLRRDARNVETKLQNSILEYGQHQQTVRKLGSNDSSTDPSADNLKLQLRSEEKDIELLLQELHLIIKEIEEIISLPESAKNLGKQGQSVSVHTLQRHQNYYDDYKRDFLKYKNIMWQQLDHNELLGNGGVRGLSGRELSDQEQLIRERERIEQAHNNADMIINQALSIGADLHEQRSMLARATGRLTDVTEPAIVIRDFAYEVNDPRHVGEFDPEIYAKENELAEERDNEDGEDDVWDSFVSYKQPLEENNKFPSNIGTSSSDYSSLQFDSPPQSAHPDRLVSSSSGKDGMGFNSNGPENIAGNDEGDAEFNTSTPNNAKNDSLSGLRSCRALYDFEAENPTELSFKENDTLFIMYKQCHGWLLGFKSKNNTLGLIPENYVEFND</sequence>
<evidence type="ECO:0000256" key="7">
    <source>
        <dbReference type="ARBA" id="ARBA00022989"/>
    </source>
</evidence>
<dbReference type="GO" id="GO:0006888">
    <property type="term" value="P:endoplasmic reticulum to Golgi vesicle-mediated transport"/>
    <property type="evidence" value="ECO:0007669"/>
    <property type="project" value="InterPro"/>
</dbReference>
<organism evidence="14 15">
    <name type="scientific">Mycoemilia scoparia</name>
    <dbReference type="NCBI Taxonomy" id="417184"/>
    <lineage>
        <taxon>Eukaryota</taxon>
        <taxon>Fungi</taxon>
        <taxon>Fungi incertae sedis</taxon>
        <taxon>Zoopagomycota</taxon>
        <taxon>Kickxellomycotina</taxon>
        <taxon>Kickxellomycetes</taxon>
        <taxon>Kickxellales</taxon>
        <taxon>Kickxellaceae</taxon>
        <taxon>Mycoemilia</taxon>
    </lineage>
</organism>
<comment type="subcellular location">
    <subcellularLocation>
        <location evidence="1">Golgi apparatus membrane</location>
        <topology evidence="1">Single-pass type IV membrane protein</topology>
    </subcellularLocation>
</comment>
<evidence type="ECO:0000256" key="6">
    <source>
        <dbReference type="ARBA" id="ARBA00022927"/>
    </source>
</evidence>
<evidence type="ECO:0000256" key="10">
    <source>
        <dbReference type="PROSITE-ProRule" id="PRU00192"/>
    </source>
</evidence>
<dbReference type="PANTHER" id="PTHR21094">
    <property type="entry name" value="GOS-28 SNARE- RELATED"/>
    <property type="match status" value="1"/>
</dbReference>
<accession>A0A9W7ZX03</accession>
<proteinExistence type="inferred from homology"/>
<dbReference type="OrthoDB" id="19092at2759"/>
<feature type="domain" description="SH3" evidence="13">
    <location>
        <begin position="347"/>
        <end position="407"/>
    </location>
</feature>
<dbReference type="GO" id="GO:0000139">
    <property type="term" value="C:Golgi membrane"/>
    <property type="evidence" value="ECO:0007669"/>
    <property type="project" value="UniProtKB-SubCell"/>
</dbReference>
<evidence type="ECO:0000256" key="8">
    <source>
        <dbReference type="ARBA" id="ARBA00023034"/>
    </source>
</evidence>
<name>A0A9W7ZX03_9FUNG</name>
<keyword evidence="11" id="KW-0175">Coiled coil</keyword>
<keyword evidence="4" id="KW-0813">Transport</keyword>
<dbReference type="Pfam" id="PF12352">
    <property type="entry name" value="V-SNARE_C"/>
    <property type="match status" value="1"/>
</dbReference>
<comment type="similarity">
    <text evidence="2">Belongs to the GOSR1 family.</text>
</comment>
<evidence type="ECO:0000313" key="15">
    <source>
        <dbReference type="Proteomes" id="UP001150538"/>
    </source>
</evidence>
<keyword evidence="6" id="KW-0653">Protein transport</keyword>
<evidence type="ECO:0000256" key="4">
    <source>
        <dbReference type="ARBA" id="ARBA00022448"/>
    </source>
</evidence>
<keyword evidence="8" id="KW-0333">Golgi apparatus</keyword>
<evidence type="ECO:0000256" key="3">
    <source>
        <dbReference type="ARBA" id="ARBA00022443"/>
    </source>
</evidence>
<feature type="region of interest" description="Disordered" evidence="12">
    <location>
        <begin position="270"/>
        <end position="345"/>
    </location>
</feature>
<evidence type="ECO:0000256" key="12">
    <source>
        <dbReference type="SAM" id="MobiDB-lite"/>
    </source>
</evidence>
<dbReference type="GO" id="GO:0015031">
    <property type="term" value="P:protein transport"/>
    <property type="evidence" value="ECO:0007669"/>
    <property type="project" value="UniProtKB-KW"/>
</dbReference>
<keyword evidence="9" id="KW-0472">Membrane</keyword>
<dbReference type="AlphaFoldDB" id="A0A9W7ZX03"/>
<dbReference type="Gene3D" id="2.30.30.40">
    <property type="entry name" value="SH3 Domains"/>
    <property type="match status" value="1"/>
</dbReference>
<dbReference type="EMBL" id="JANBPU010000047">
    <property type="protein sequence ID" value="KAJ1918368.1"/>
    <property type="molecule type" value="Genomic_DNA"/>
</dbReference>
<keyword evidence="7" id="KW-1133">Transmembrane helix</keyword>
<dbReference type="Pfam" id="PF00018">
    <property type="entry name" value="SH3_1"/>
    <property type="match status" value="1"/>
</dbReference>
<feature type="compositionally biased region" description="Polar residues" evidence="12">
    <location>
        <begin position="333"/>
        <end position="345"/>
    </location>
</feature>
<feature type="compositionally biased region" description="Low complexity" evidence="12">
    <location>
        <begin position="282"/>
        <end position="293"/>
    </location>
</feature>
<evidence type="ECO:0000256" key="9">
    <source>
        <dbReference type="ARBA" id="ARBA00023136"/>
    </source>
</evidence>
<dbReference type="InterPro" id="IPR023601">
    <property type="entry name" value="Golgi_SNAP_su1"/>
</dbReference>
<dbReference type="Proteomes" id="UP001150538">
    <property type="component" value="Unassembled WGS sequence"/>
</dbReference>
<evidence type="ECO:0000256" key="1">
    <source>
        <dbReference type="ARBA" id="ARBA00004409"/>
    </source>
</evidence>
<keyword evidence="3 10" id="KW-0728">SH3 domain</keyword>
<protein>
    <submittedName>
        <fullName evidence="14">Protein transport protein gos1</fullName>
    </submittedName>
</protein>
<dbReference type="InterPro" id="IPR001452">
    <property type="entry name" value="SH3_domain"/>
</dbReference>
<dbReference type="GO" id="GO:0005797">
    <property type="term" value="C:Golgi medial cisterna"/>
    <property type="evidence" value="ECO:0007669"/>
    <property type="project" value="TreeGrafter"/>
</dbReference>
<dbReference type="GO" id="GO:0031201">
    <property type="term" value="C:SNARE complex"/>
    <property type="evidence" value="ECO:0007669"/>
    <property type="project" value="TreeGrafter"/>
</dbReference>
<dbReference type="PROSITE" id="PS50002">
    <property type="entry name" value="SH3"/>
    <property type="match status" value="1"/>
</dbReference>
<comment type="caution">
    <text evidence="14">The sequence shown here is derived from an EMBL/GenBank/DDBJ whole genome shotgun (WGS) entry which is preliminary data.</text>
</comment>
<evidence type="ECO:0000256" key="5">
    <source>
        <dbReference type="ARBA" id="ARBA00022692"/>
    </source>
</evidence>
<dbReference type="PRINTS" id="PR00452">
    <property type="entry name" value="SH3DOMAIN"/>
</dbReference>
<dbReference type="SMART" id="SM00326">
    <property type="entry name" value="SH3"/>
    <property type="match status" value="1"/>
</dbReference>
<evidence type="ECO:0000256" key="2">
    <source>
        <dbReference type="ARBA" id="ARBA00008473"/>
    </source>
</evidence>
<dbReference type="SUPFAM" id="SSF50044">
    <property type="entry name" value="SH3-domain"/>
    <property type="match status" value="1"/>
</dbReference>
<evidence type="ECO:0000259" key="13">
    <source>
        <dbReference type="PROSITE" id="PS50002"/>
    </source>
</evidence>
<feature type="compositionally biased region" description="Polar residues" evidence="12">
    <location>
        <begin position="304"/>
        <end position="320"/>
    </location>
</feature>
<dbReference type="PANTHER" id="PTHR21094:SF2">
    <property type="entry name" value="GOLGI SNAP RECEPTOR COMPLEX MEMBER 1"/>
    <property type="match status" value="1"/>
</dbReference>
<gene>
    <name evidence="14" type="primary">GOS1</name>
    <name evidence="14" type="ORF">H4219_002649</name>
</gene>
<evidence type="ECO:0000256" key="11">
    <source>
        <dbReference type="SAM" id="Coils"/>
    </source>
</evidence>
<keyword evidence="15" id="KW-1185">Reference proteome</keyword>
<feature type="coiled-coil region" evidence="11">
    <location>
        <begin position="63"/>
        <end position="90"/>
    </location>
</feature>
<dbReference type="GO" id="GO:0005801">
    <property type="term" value="C:cis-Golgi network"/>
    <property type="evidence" value="ECO:0007669"/>
    <property type="project" value="InterPro"/>
</dbReference>
<dbReference type="GO" id="GO:0006906">
    <property type="term" value="P:vesicle fusion"/>
    <property type="evidence" value="ECO:0007669"/>
    <property type="project" value="TreeGrafter"/>
</dbReference>
<reference evidence="14" key="1">
    <citation type="submission" date="2022-07" db="EMBL/GenBank/DDBJ databases">
        <title>Phylogenomic reconstructions and comparative analyses of Kickxellomycotina fungi.</title>
        <authorList>
            <person name="Reynolds N.K."/>
            <person name="Stajich J.E."/>
            <person name="Barry K."/>
            <person name="Grigoriev I.V."/>
            <person name="Crous P."/>
            <person name="Smith M.E."/>
        </authorList>
    </citation>
    <scope>NUCLEOTIDE SEQUENCE</scope>
    <source>
        <strain evidence="14">NBRC 100468</strain>
    </source>
</reference>
<dbReference type="GO" id="GO:0048219">
    <property type="term" value="P:inter-Golgi cisterna vesicle-mediated transport"/>
    <property type="evidence" value="ECO:0007669"/>
    <property type="project" value="TreeGrafter"/>
</dbReference>
<dbReference type="InterPro" id="IPR036028">
    <property type="entry name" value="SH3-like_dom_sf"/>
</dbReference>
<evidence type="ECO:0000313" key="14">
    <source>
        <dbReference type="EMBL" id="KAJ1918368.1"/>
    </source>
</evidence>